<name>A8N0D4_COPC7</name>
<dbReference type="GeneID" id="6004751"/>
<dbReference type="OrthoDB" id="3269685at2759"/>
<evidence type="ECO:0000256" key="4">
    <source>
        <dbReference type="ARBA" id="ARBA00034617"/>
    </source>
</evidence>
<organism evidence="7 8">
    <name type="scientific">Coprinopsis cinerea (strain Okayama-7 / 130 / ATCC MYA-4618 / FGSC 9003)</name>
    <name type="common">Inky cap fungus</name>
    <name type="synonym">Hormographiella aspergillata</name>
    <dbReference type="NCBI Taxonomy" id="240176"/>
    <lineage>
        <taxon>Eukaryota</taxon>
        <taxon>Fungi</taxon>
        <taxon>Dikarya</taxon>
        <taxon>Basidiomycota</taxon>
        <taxon>Agaricomycotina</taxon>
        <taxon>Agaricomycetes</taxon>
        <taxon>Agaricomycetidae</taxon>
        <taxon>Agaricales</taxon>
        <taxon>Agaricineae</taxon>
        <taxon>Psathyrellaceae</taxon>
        <taxon>Coprinopsis</taxon>
    </lineage>
</organism>
<dbReference type="AlphaFoldDB" id="A8N0D4"/>
<dbReference type="KEGG" id="cci:CC1G_12065"/>
<dbReference type="VEuPathDB" id="FungiDB:CC1G_12065"/>
<dbReference type="InParanoid" id="A8N0D4"/>
<dbReference type="PANTHER" id="PTHR13710">
    <property type="entry name" value="DNA HELICASE RECQ FAMILY MEMBER"/>
    <property type="match status" value="1"/>
</dbReference>
<protein>
    <recommendedName>
        <fullName evidence="5">DNA 3'-5' helicase</fullName>
        <ecNumber evidence="5">5.6.2.4</ecNumber>
    </recommendedName>
</protein>
<dbReference type="GO" id="GO:0003677">
    <property type="term" value="F:DNA binding"/>
    <property type="evidence" value="ECO:0007669"/>
    <property type="project" value="UniProtKB-KW"/>
</dbReference>
<dbReference type="InterPro" id="IPR014001">
    <property type="entry name" value="Helicase_ATP-bd"/>
</dbReference>
<feature type="domain" description="Helicase ATP-binding" evidence="6">
    <location>
        <begin position="34"/>
        <end position="232"/>
    </location>
</feature>
<evidence type="ECO:0000256" key="3">
    <source>
        <dbReference type="ARBA" id="ARBA00023235"/>
    </source>
</evidence>
<dbReference type="EC" id="5.6.2.4" evidence="5"/>
<comment type="similarity">
    <text evidence="1">Belongs to the helicase family. RecQ subfamily.</text>
</comment>
<dbReference type="GO" id="GO:0005524">
    <property type="term" value="F:ATP binding"/>
    <property type="evidence" value="ECO:0007669"/>
    <property type="project" value="InterPro"/>
</dbReference>
<dbReference type="SUPFAM" id="SSF52540">
    <property type="entry name" value="P-loop containing nucleoside triphosphate hydrolases"/>
    <property type="match status" value="1"/>
</dbReference>
<keyword evidence="3" id="KW-0413">Isomerase</keyword>
<reference evidence="7 8" key="1">
    <citation type="journal article" date="2010" name="Proc. Natl. Acad. Sci. U.S.A.">
        <title>Insights into evolution of multicellular fungi from the assembled chromosomes of the mushroom Coprinopsis cinerea (Coprinus cinereus).</title>
        <authorList>
            <person name="Stajich J.E."/>
            <person name="Wilke S.K."/>
            <person name="Ahren D."/>
            <person name="Au C.H."/>
            <person name="Birren B.W."/>
            <person name="Borodovsky M."/>
            <person name="Burns C."/>
            <person name="Canback B."/>
            <person name="Casselton L.A."/>
            <person name="Cheng C.K."/>
            <person name="Deng J."/>
            <person name="Dietrich F.S."/>
            <person name="Fargo D.C."/>
            <person name="Farman M.L."/>
            <person name="Gathman A.C."/>
            <person name="Goldberg J."/>
            <person name="Guigo R."/>
            <person name="Hoegger P.J."/>
            <person name="Hooker J.B."/>
            <person name="Huggins A."/>
            <person name="James T.Y."/>
            <person name="Kamada T."/>
            <person name="Kilaru S."/>
            <person name="Kodira C."/>
            <person name="Kues U."/>
            <person name="Kupfer D."/>
            <person name="Kwan H.S."/>
            <person name="Lomsadze A."/>
            <person name="Li W."/>
            <person name="Lilly W.W."/>
            <person name="Ma L.J."/>
            <person name="Mackey A.J."/>
            <person name="Manning G."/>
            <person name="Martin F."/>
            <person name="Muraguchi H."/>
            <person name="Natvig D.O."/>
            <person name="Palmerini H."/>
            <person name="Ramesh M.A."/>
            <person name="Rehmeyer C.J."/>
            <person name="Roe B.A."/>
            <person name="Shenoy N."/>
            <person name="Stanke M."/>
            <person name="Ter-Hovhannisyan V."/>
            <person name="Tunlid A."/>
            <person name="Velagapudi R."/>
            <person name="Vision T.J."/>
            <person name="Zeng Q."/>
            <person name="Zolan M.E."/>
            <person name="Pukkila P.J."/>
        </authorList>
    </citation>
    <scope>NUCLEOTIDE SEQUENCE [LARGE SCALE GENOMIC DNA]</scope>
    <source>
        <strain evidence="8">Okayama-7 / 130 / ATCC MYA-4618 / FGSC 9003</strain>
    </source>
</reference>
<evidence type="ECO:0000313" key="8">
    <source>
        <dbReference type="Proteomes" id="UP000001861"/>
    </source>
</evidence>
<proteinExistence type="inferred from homology"/>
<dbReference type="Gene3D" id="3.40.50.300">
    <property type="entry name" value="P-loop containing nucleotide triphosphate hydrolases"/>
    <property type="match status" value="1"/>
</dbReference>
<comment type="catalytic activity">
    <reaction evidence="4">
        <text>Couples ATP hydrolysis with the unwinding of duplex DNA by translocating in the 3'-5' direction.</text>
        <dbReference type="EC" id="5.6.2.4"/>
    </reaction>
</comment>
<dbReference type="STRING" id="240176.A8N0D4"/>
<evidence type="ECO:0000259" key="6">
    <source>
        <dbReference type="PROSITE" id="PS51192"/>
    </source>
</evidence>
<sequence>MGVYNSPEGHLLVKQILGQNQPPIVPHDYQTEGVCACLDGESLLATLPTGAGKTSYYSFTMLVMIALSKAPELALEGKGFPKNPAMLVILPTKALQEDMRKGLTKLGLDAVVINGDTVADASKQRVDLWKECQKKHSMILISPEELISNAFRTLLASPDFAARLCRYGIDEAHLIVNWGKTGFRNAFMELGHMRSRLPLVNNHLMPVIVTSATIRPGEPMDTICNVLGLTAGDYHLIRRSNLRPDIKIIIRELSSSLSGLSFPELDWILEQNNTVIFCRTIGIGFRVAAYLWRTAITKRLPRLGFWFSQLTDRRDFRFPVDCGGWPHPE</sequence>
<dbReference type="PROSITE" id="PS51192">
    <property type="entry name" value="HELICASE_ATP_BIND_1"/>
    <property type="match status" value="1"/>
</dbReference>
<evidence type="ECO:0000256" key="2">
    <source>
        <dbReference type="ARBA" id="ARBA00023125"/>
    </source>
</evidence>
<dbReference type="Pfam" id="PF00270">
    <property type="entry name" value="DEAD"/>
    <property type="match status" value="1"/>
</dbReference>
<dbReference type="InterPro" id="IPR027417">
    <property type="entry name" value="P-loop_NTPase"/>
</dbReference>
<comment type="caution">
    <text evidence="7">The sequence shown here is derived from an EMBL/GenBank/DDBJ whole genome shotgun (WGS) entry which is preliminary data.</text>
</comment>
<dbReference type="GO" id="GO:0000724">
    <property type="term" value="P:double-strand break repair via homologous recombination"/>
    <property type="evidence" value="ECO:0007669"/>
    <property type="project" value="TreeGrafter"/>
</dbReference>
<dbReference type="GO" id="GO:0005737">
    <property type="term" value="C:cytoplasm"/>
    <property type="evidence" value="ECO:0007669"/>
    <property type="project" value="TreeGrafter"/>
</dbReference>
<gene>
    <name evidence="7" type="ORF">CC1G_12065</name>
</gene>
<dbReference type="SMART" id="SM00487">
    <property type="entry name" value="DEXDc"/>
    <property type="match status" value="1"/>
</dbReference>
<evidence type="ECO:0000256" key="1">
    <source>
        <dbReference type="ARBA" id="ARBA00005446"/>
    </source>
</evidence>
<keyword evidence="2" id="KW-0238">DNA-binding</keyword>
<dbReference type="InterPro" id="IPR011545">
    <property type="entry name" value="DEAD/DEAH_box_helicase_dom"/>
</dbReference>
<dbReference type="RefSeq" id="XP_001828335.1">
    <property type="nucleotide sequence ID" value="XM_001828283.1"/>
</dbReference>
<dbReference type="eggNOG" id="KOG0351">
    <property type="taxonomic scope" value="Eukaryota"/>
</dbReference>
<dbReference type="EMBL" id="AACS02000001">
    <property type="protein sequence ID" value="EAU93471.1"/>
    <property type="molecule type" value="Genomic_DNA"/>
</dbReference>
<accession>A8N0D4</accession>
<evidence type="ECO:0000313" key="7">
    <source>
        <dbReference type="EMBL" id="EAU93471.1"/>
    </source>
</evidence>
<dbReference type="GO" id="GO:0005694">
    <property type="term" value="C:chromosome"/>
    <property type="evidence" value="ECO:0007669"/>
    <property type="project" value="TreeGrafter"/>
</dbReference>
<dbReference type="OMA" id="CAINDEY"/>
<keyword evidence="8" id="KW-1185">Reference proteome</keyword>
<dbReference type="Proteomes" id="UP000001861">
    <property type="component" value="Unassembled WGS sequence"/>
</dbReference>
<dbReference type="GO" id="GO:0009378">
    <property type="term" value="F:four-way junction helicase activity"/>
    <property type="evidence" value="ECO:0007669"/>
    <property type="project" value="TreeGrafter"/>
</dbReference>
<evidence type="ECO:0000256" key="5">
    <source>
        <dbReference type="ARBA" id="ARBA00034808"/>
    </source>
</evidence>
<dbReference type="PANTHER" id="PTHR13710:SF105">
    <property type="entry name" value="ATP-DEPENDENT DNA HELICASE Q1"/>
    <property type="match status" value="1"/>
</dbReference>
<dbReference type="GO" id="GO:0043138">
    <property type="term" value="F:3'-5' DNA helicase activity"/>
    <property type="evidence" value="ECO:0007669"/>
    <property type="project" value="UniProtKB-EC"/>
</dbReference>